<reference evidence="1" key="1">
    <citation type="journal article" date="2014" name="Int. J. Syst. Evol. Microbiol.">
        <title>Complete genome of a new Firmicutes species belonging to the dominant human colonic microbiota ('Ruminococcus bicirculans') reveals two chromosomes and a selective capacity to utilize plant glucans.</title>
        <authorList>
            <consortium name="NISC Comparative Sequencing Program"/>
            <person name="Wegmann U."/>
            <person name="Louis P."/>
            <person name="Goesmann A."/>
            <person name="Henrissat B."/>
            <person name="Duncan S.H."/>
            <person name="Flint H.J."/>
        </authorList>
    </citation>
    <scope>NUCLEOTIDE SEQUENCE</scope>
    <source>
        <strain evidence="1">CGMCC 1.15931</strain>
    </source>
</reference>
<dbReference type="AlphaFoldDB" id="A0A6I3SUS9"/>
<dbReference type="OrthoDB" id="1818930at2"/>
<dbReference type="Proteomes" id="UP000622638">
    <property type="component" value="Unassembled WGS sequence"/>
</dbReference>
<evidence type="ECO:0000313" key="1">
    <source>
        <dbReference type="EMBL" id="GGC16195.1"/>
    </source>
</evidence>
<dbReference type="Proteomes" id="UP000430634">
    <property type="component" value="Unassembled WGS sequence"/>
</dbReference>
<dbReference type="EMBL" id="WNKZ01000019">
    <property type="protein sequence ID" value="MTV52873.1"/>
    <property type="molecule type" value="Genomic_DNA"/>
</dbReference>
<evidence type="ECO:0000313" key="4">
    <source>
        <dbReference type="Proteomes" id="UP000622638"/>
    </source>
</evidence>
<organism evidence="2 3">
    <name type="scientific">Pseudoduganella buxea</name>
    <dbReference type="NCBI Taxonomy" id="1949069"/>
    <lineage>
        <taxon>Bacteria</taxon>
        <taxon>Pseudomonadati</taxon>
        <taxon>Pseudomonadota</taxon>
        <taxon>Betaproteobacteria</taxon>
        <taxon>Burkholderiales</taxon>
        <taxon>Oxalobacteraceae</taxon>
        <taxon>Telluria group</taxon>
        <taxon>Pseudoduganella</taxon>
    </lineage>
</organism>
<keyword evidence="4" id="KW-1185">Reference proteome</keyword>
<dbReference type="EMBL" id="BMKG01000021">
    <property type="protein sequence ID" value="GGC16195.1"/>
    <property type="molecule type" value="Genomic_DNA"/>
</dbReference>
<evidence type="ECO:0000313" key="2">
    <source>
        <dbReference type="EMBL" id="MTV52873.1"/>
    </source>
</evidence>
<comment type="caution">
    <text evidence="2">The sequence shown here is derived from an EMBL/GenBank/DDBJ whole genome shotgun (WGS) entry which is preliminary data.</text>
</comment>
<reference evidence="2 3" key="3">
    <citation type="submission" date="2019-11" db="EMBL/GenBank/DDBJ databases">
        <title>Type strains purchased from KCTC, JCM and DSMZ.</title>
        <authorList>
            <person name="Lu H."/>
        </authorList>
    </citation>
    <scope>NUCLEOTIDE SEQUENCE [LARGE SCALE GENOMIC DNA]</scope>
    <source>
        <strain evidence="2 3">KCTC 52429</strain>
    </source>
</reference>
<proteinExistence type="predicted"/>
<evidence type="ECO:0000313" key="3">
    <source>
        <dbReference type="Proteomes" id="UP000430634"/>
    </source>
</evidence>
<protein>
    <submittedName>
        <fullName evidence="2">Uncharacterized protein</fullName>
    </submittedName>
</protein>
<sequence>MTEPTSHPENPAEAALLAHIAEQSKTDPLVGAKLGSREVTQRLIAGLKTERGVHVDSMLCVLGALAGYACQAAVRAQAVAQGLPEEALFTKVQTADGKTLFFGDHLNKPLAEDRYSVWGIAAGGAQEAGCETFPDLNAIFQHVAQDTGSEAFGVPRVPEQHQAHDLPLNYLRIIWPALTPLFEKFCPDRTQWPIMLALSAQEVIVMAKDAIDPALALTIVMESAVPMSKVELDAS</sequence>
<reference evidence="1" key="4">
    <citation type="submission" date="2024-05" db="EMBL/GenBank/DDBJ databases">
        <authorList>
            <person name="Sun Q."/>
            <person name="Zhou Y."/>
        </authorList>
    </citation>
    <scope>NUCLEOTIDE SEQUENCE</scope>
    <source>
        <strain evidence="1">CGMCC 1.15931</strain>
    </source>
</reference>
<dbReference type="RefSeq" id="WP_155470200.1">
    <property type="nucleotide sequence ID" value="NZ_BMKG01000021.1"/>
</dbReference>
<reference evidence="4" key="2">
    <citation type="journal article" date="2019" name="Int. J. Syst. Evol. Microbiol.">
        <title>The Global Catalogue of Microorganisms (GCM) 10K type strain sequencing project: providing services to taxonomists for standard genome sequencing and annotation.</title>
        <authorList>
            <consortium name="The Broad Institute Genomics Platform"/>
            <consortium name="The Broad Institute Genome Sequencing Center for Infectious Disease"/>
            <person name="Wu L."/>
            <person name="Ma J."/>
        </authorList>
    </citation>
    <scope>NUCLEOTIDE SEQUENCE [LARGE SCALE GENOMIC DNA]</scope>
    <source>
        <strain evidence="4">CGMCC 1.15931</strain>
    </source>
</reference>
<name>A0A6I3SUS9_9BURK</name>
<gene>
    <name evidence="1" type="ORF">GCM10011572_41910</name>
    <name evidence="2" type="ORF">GM672_09035</name>
</gene>
<accession>A0A6I3SUS9</accession>